<evidence type="ECO:0000313" key="1">
    <source>
        <dbReference type="EMBL" id="RIO44281.1"/>
    </source>
</evidence>
<organism evidence="1 2">
    <name type="scientific">Staphylococcus hyicus</name>
    <dbReference type="NCBI Taxonomy" id="1284"/>
    <lineage>
        <taxon>Bacteria</taxon>
        <taxon>Bacillati</taxon>
        <taxon>Bacillota</taxon>
        <taxon>Bacilli</taxon>
        <taxon>Bacillales</taxon>
        <taxon>Staphylococcaceae</taxon>
        <taxon>Staphylococcus</taxon>
    </lineage>
</organism>
<dbReference type="PANTHER" id="PTHR36849">
    <property type="entry name" value="CYTOPLASMIC PROTEIN-RELATED"/>
    <property type="match status" value="1"/>
</dbReference>
<dbReference type="InterPro" id="IPR007438">
    <property type="entry name" value="DUF488"/>
</dbReference>
<dbReference type="GeneID" id="41072233"/>
<dbReference type="HOGENOM" id="CLU_137928_0_0_9"/>
<dbReference type="STRING" id="1284.SHYC_01975"/>
<dbReference type="KEGG" id="shu:SHYC_01975"/>
<proteinExistence type="predicted"/>
<dbReference type="InterPro" id="IPR052552">
    <property type="entry name" value="YeaO-like"/>
</dbReference>
<dbReference type="Proteomes" id="UP000285625">
    <property type="component" value="Unassembled WGS sequence"/>
</dbReference>
<dbReference type="EMBL" id="QXVO01000031">
    <property type="protein sequence ID" value="RIO44281.1"/>
    <property type="molecule type" value="Genomic_DNA"/>
</dbReference>
<evidence type="ECO:0000313" key="2">
    <source>
        <dbReference type="Proteomes" id="UP000285625"/>
    </source>
</evidence>
<dbReference type="PANTHER" id="PTHR36849:SF1">
    <property type="entry name" value="CYTOPLASMIC PROTEIN"/>
    <property type="match status" value="1"/>
</dbReference>
<dbReference type="Pfam" id="PF04343">
    <property type="entry name" value="DUF488"/>
    <property type="match status" value="1"/>
</dbReference>
<sequence length="117" mass="13565">MAVYIQRIYSASTHKGVRVLVDRIWPRGISKEEAQVDVWLKNIGPSASLRKWFNHDADKFESFKAKYMKELTNNTDQNHAFEELKSIINHTEADIYLLYSAKDTKHNQAVVLKSLLT</sequence>
<accession>A0A0A8HM97</accession>
<name>A0A0A8HM97_STAHY</name>
<dbReference type="RefSeq" id="WP_039644017.1">
    <property type="nucleotide sequence ID" value="NZ_CP008747.1"/>
</dbReference>
<dbReference type="AlphaFoldDB" id="A0A0A8HM97"/>
<gene>
    <name evidence="1" type="ORF">BUZ57_09510</name>
</gene>
<reference evidence="1 2" key="1">
    <citation type="journal article" date="2016" name="Front. Microbiol.">
        <title>Comprehensive Phylogenetic Analysis of Bovine Non-aureus Staphylococci Species Based on Whole-Genome Sequencing.</title>
        <authorList>
            <person name="Naushad S."/>
            <person name="Barkema H.W."/>
            <person name="Luby C."/>
            <person name="Condas L.A."/>
            <person name="Nobrega D.B."/>
            <person name="Carson D.A."/>
            <person name="De Buck J."/>
        </authorList>
    </citation>
    <scope>NUCLEOTIDE SEQUENCE [LARGE SCALE GENOMIC DNA]</scope>
    <source>
        <strain evidence="1 2">SNUC 5959</strain>
    </source>
</reference>
<comment type="caution">
    <text evidence="1">The sequence shown here is derived from an EMBL/GenBank/DDBJ whole genome shotgun (WGS) entry which is preliminary data.</text>
</comment>
<protein>
    <submittedName>
        <fullName evidence="1">DUF488 family protein</fullName>
    </submittedName>
</protein>